<dbReference type="Proteomes" id="UP000198755">
    <property type="component" value="Unassembled WGS sequence"/>
</dbReference>
<evidence type="ECO:0000256" key="9">
    <source>
        <dbReference type="HAMAP-Rule" id="MF_00323"/>
    </source>
</evidence>
<dbReference type="PROSITE" id="PS00534">
    <property type="entry name" value="FERROCHELATASE"/>
    <property type="match status" value="1"/>
</dbReference>
<evidence type="ECO:0000256" key="4">
    <source>
        <dbReference type="ARBA" id="ARBA00023004"/>
    </source>
</evidence>
<proteinExistence type="inferred from homology"/>
<dbReference type="STRING" id="1612308.SAMN05444581_10623"/>
<protein>
    <recommendedName>
        <fullName evidence="9 10">Ferrochelatase</fullName>
        <ecNumber evidence="9 10">4.98.1.1</ecNumber>
    </recommendedName>
    <alternativeName>
        <fullName evidence="9">Heme synthase</fullName>
    </alternativeName>
    <alternativeName>
        <fullName evidence="9">Protoheme ferro-lyase</fullName>
    </alternativeName>
</protein>
<gene>
    <name evidence="9" type="primary">hemH</name>
    <name evidence="11" type="ORF">SAMN05444581_10623</name>
</gene>
<dbReference type="InterPro" id="IPR001015">
    <property type="entry name" value="Ferrochelatase"/>
</dbReference>
<name>A0A1I3YL65_9HYPH</name>
<dbReference type="CDD" id="cd00419">
    <property type="entry name" value="Ferrochelatase_C"/>
    <property type="match status" value="1"/>
</dbReference>
<dbReference type="GO" id="GO:0046872">
    <property type="term" value="F:metal ion binding"/>
    <property type="evidence" value="ECO:0007669"/>
    <property type="project" value="UniProtKB-KW"/>
</dbReference>
<evidence type="ECO:0000256" key="2">
    <source>
        <dbReference type="ARBA" id="ARBA00022490"/>
    </source>
</evidence>
<dbReference type="AlphaFoldDB" id="A0A1I3YL65"/>
<accession>A0A1I3YL65</accession>
<comment type="catalytic activity">
    <reaction evidence="9 10">
        <text>heme b + 2 H(+) = protoporphyrin IX + Fe(2+)</text>
        <dbReference type="Rhea" id="RHEA:22584"/>
        <dbReference type="ChEBI" id="CHEBI:15378"/>
        <dbReference type="ChEBI" id="CHEBI:29033"/>
        <dbReference type="ChEBI" id="CHEBI:57306"/>
        <dbReference type="ChEBI" id="CHEBI:60344"/>
        <dbReference type="EC" id="4.98.1.1"/>
    </reaction>
</comment>
<dbReference type="CDD" id="cd03411">
    <property type="entry name" value="Ferrochelatase_N"/>
    <property type="match status" value="1"/>
</dbReference>
<dbReference type="Pfam" id="PF00762">
    <property type="entry name" value="Ferrochelatase"/>
    <property type="match status" value="1"/>
</dbReference>
<comment type="catalytic activity">
    <reaction evidence="8">
        <text>Fe-coproporphyrin III + 2 H(+) = coproporphyrin III + Fe(2+)</text>
        <dbReference type="Rhea" id="RHEA:49572"/>
        <dbReference type="ChEBI" id="CHEBI:15378"/>
        <dbReference type="ChEBI" id="CHEBI:29033"/>
        <dbReference type="ChEBI" id="CHEBI:68438"/>
        <dbReference type="ChEBI" id="CHEBI:131725"/>
        <dbReference type="EC" id="4.99.1.9"/>
    </reaction>
    <physiologicalReaction direction="right-to-left" evidence="8">
        <dbReference type="Rhea" id="RHEA:49574"/>
    </physiologicalReaction>
</comment>
<dbReference type="InterPro" id="IPR033644">
    <property type="entry name" value="Ferrochelatase_C"/>
</dbReference>
<dbReference type="OrthoDB" id="9809741at2"/>
<evidence type="ECO:0000256" key="10">
    <source>
        <dbReference type="RuleBase" id="RU000607"/>
    </source>
</evidence>
<dbReference type="Gene3D" id="3.40.50.1400">
    <property type="match status" value="2"/>
</dbReference>
<evidence type="ECO:0000256" key="6">
    <source>
        <dbReference type="ARBA" id="ARBA00023239"/>
    </source>
</evidence>
<reference evidence="11 12" key="1">
    <citation type="submission" date="2016-10" db="EMBL/GenBank/DDBJ databases">
        <authorList>
            <person name="de Groot N.N."/>
        </authorList>
    </citation>
    <scope>NUCLEOTIDE SEQUENCE [LARGE SCALE GENOMIC DNA]</scope>
    <source>
        <strain evidence="11 12">NE2</strain>
    </source>
</reference>
<evidence type="ECO:0000313" key="11">
    <source>
        <dbReference type="EMBL" id="SFK32572.1"/>
    </source>
</evidence>
<keyword evidence="3 9" id="KW-0479">Metal-binding</keyword>
<dbReference type="EMBL" id="FOSN01000006">
    <property type="protein sequence ID" value="SFK32572.1"/>
    <property type="molecule type" value="Genomic_DNA"/>
</dbReference>
<keyword evidence="2 9" id="KW-0963">Cytoplasm</keyword>
<dbReference type="InterPro" id="IPR033659">
    <property type="entry name" value="Ferrochelatase_N"/>
</dbReference>
<evidence type="ECO:0000256" key="1">
    <source>
        <dbReference type="ARBA" id="ARBA00007718"/>
    </source>
</evidence>
<evidence type="ECO:0000256" key="8">
    <source>
        <dbReference type="ARBA" id="ARBA00024536"/>
    </source>
</evidence>
<dbReference type="GO" id="GO:0005737">
    <property type="term" value="C:cytoplasm"/>
    <property type="evidence" value="ECO:0007669"/>
    <property type="project" value="UniProtKB-SubCell"/>
</dbReference>
<feature type="binding site" evidence="9">
    <location>
        <position position="305"/>
    </location>
    <ligand>
        <name>Fe(2+)</name>
        <dbReference type="ChEBI" id="CHEBI:29033"/>
    </ligand>
</feature>
<keyword evidence="4 9" id="KW-0408">Iron</keyword>
<keyword evidence="6 9" id="KW-0456">Lyase</keyword>
<keyword evidence="12" id="KW-1185">Reference proteome</keyword>
<dbReference type="SUPFAM" id="SSF53800">
    <property type="entry name" value="Chelatase"/>
    <property type="match status" value="1"/>
</dbReference>
<comment type="subcellular location">
    <subcellularLocation>
        <location evidence="9 10">Cytoplasm</location>
    </subcellularLocation>
</comment>
<dbReference type="NCBIfam" id="TIGR00109">
    <property type="entry name" value="hemH"/>
    <property type="match status" value="1"/>
</dbReference>
<evidence type="ECO:0000256" key="7">
    <source>
        <dbReference type="ARBA" id="ARBA00023244"/>
    </source>
</evidence>
<comment type="function">
    <text evidence="9 10">Catalyzes the ferrous insertion into protoporphyrin IX.</text>
</comment>
<comment type="pathway">
    <text evidence="9 10">Porphyrin-containing compound metabolism; protoheme biosynthesis; protoheme from protoporphyrin-IX: step 1/1.</text>
</comment>
<evidence type="ECO:0000256" key="3">
    <source>
        <dbReference type="ARBA" id="ARBA00022723"/>
    </source>
</evidence>
<dbReference type="PANTHER" id="PTHR11108">
    <property type="entry name" value="FERROCHELATASE"/>
    <property type="match status" value="1"/>
</dbReference>
<sequence>MLSSDALSSSNTPRSGKIGVLLVNLGTPDAVGYWPVRRYLKEFLSDPRVVDIPRIVWWPILNLIILNLRPQRSSKNYAEIWNRELNESPLKTTTRAQAEKLADWIRAGGLDPKDRPGAGAGRIAVSWAMRYGNPSIAGALESLRAFGCERILVAPLYPQYAAATWESAAEKVEECLTAMGWRPDLRITQPYFDDPTYIEALSLSLRSGISRLGFTPERILISFHGVPKSTIAKGDPYSAQCLETWRLLREHLGLSEKQCPVSFQSRFGRAEWLQPYTDETVRSLARQGVKNLAIAAPGFSADCLETIYELGVENRDLFKENGGENFAVIPCLNDSHMGMMLIRDLVARGMKGWL</sequence>
<dbReference type="InterPro" id="IPR019772">
    <property type="entry name" value="Ferrochelatase_AS"/>
</dbReference>
<dbReference type="UniPathway" id="UPA00252">
    <property type="reaction ID" value="UER00325"/>
</dbReference>
<dbReference type="FunFam" id="3.40.50.1400:FF:000002">
    <property type="entry name" value="Ferrochelatase"/>
    <property type="match status" value="1"/>
</dbReference>
<organism evidence="11 12">
    <name type="scientific">Methylocapsa palsarum</name>
    <dbReference type="NCBI Taxonomy" id="1612308"/>
    <lineage>
        <taxon>Bacteria</taxon>
        <taxon>Pseudomonadati</taxon>
        <taxon>Pseudomonadota</taxon>
        <taxon>Alphaproteobacteria</taxon>
        <taxon>Hyphomicrobiales</taxon>
        <taxon>Beijerinckiaceae</taxon>
        <taxon>Methylocapsa</taxon>
    </lineage>
</organism>
<dbReference type="EC" id="4.98.1.1" evidence="9 10"/>
<evidence type="ECO:0000313" key="12">
    <source>
        <dbReference type="Proteomes" id="UP000198755"/>
    </source>
</evidence>
<dbReference type="GO" id="GO:0006783">
    <property type="term" value="P:heme biosynthetic process"/>
    <property type="evidence" value="ECO:0007669"/>
    <property type="project" value="UniProtKB-UniRule"/>
</dbReference>
<keyword evidence="7 9" id="KW-0627">Porphyrin biosynthesis</keyword>
<comment type="similarity">
    <text evidence="1 9 10">Belongs to the ferrochelatase family.</text>
</comment>
<evidence type="ECO:0000256" key="5">
    <source>
        <dbReference type="ARBA" id="ARBA00023133"/>
    </source>
</evidence>
<dbReference type="PANTHER" id="PTHR11108:SF1">
    <property type="entry name" value="FERROCHELATASE, MITOCHONDRIAL"/>
    <property type="match status" value="1"/>
</dbReference>
<dbReference type="HAMAP" id="MF_00323">
    <property type="entry name" value="Ferrochelatase"/>
    <property type="match status" value="1"/>
</dbReference>
<keyword evidence="5 9" id="KW-0350">Heme biosynthesis</keyword>
<dbReference type="GO" id="GO:0004325">
    <property type="term" value="F:ferrochelatase activity"/>
    <property type="evidence" value="ECO:0007669"/>
    <property type="project" value="UniProtKB-UniRule"/>
</dbReference>
<feature type="binding site" evidence="9">
    <location>
        <position position="224"/>
    </location>
    <ligand>
        <name>Fe(2+)</name>
        <dbReference type="ChEBI" id="CHEBI:29033"/>
    </ligand>
</feature>
<dbReference type="RefSeq" id="WP_091680951.1">
    <property type="nucleotide sequence ID" value="NZ_FOSN01000006.1"/>
</dbReference>